<evidence type="ECO:0000313" key="6">
    <source>
        <dbReference type="EMBL" id="BBM86470.1"/>
    </source>
</evidence>
<protein>
    <recommendedName>
        <fullName evidence="1">protein acetyllysine N-acetyltransferase</fullName>
        <ecNumber evidence="1">2.3.1.286</ecNumber>
    </recommendedName>
</protein>
<feature type="binding site" evidence="4">
    <location>
        <position position="151"/>
    </location>
    <ligand>
        <name>Zn(2+)</name>
        <dbReference type="ChEBI" id="CHEBI:29105"/>
    </ligand>
</feature>
<dbReference type="InterPro" id="IPR029035">
    <property type="entry name" value="DHS-like_NAD/FAD-binding_dom"/>
</dbReference>
<sequence length="247" mass="27939">MHDTLFDLIKNAHNILIFTGAGVSTQSGIPDFRGPQGIWKNRNPIYYQEFMSFEESRIDYWQFKLDGWQEFQSARPNSIHQAIVKLEKMGKLCCVVTQNIDGLHRMAGTTEEKLIELHGTNSFVECQTCHETSDPQPHFDYFTRTGKPPCCPCGGYLKHATISFGQNLREKDLDSAVDKAHKADMVIALGSTLSVYPAAEIPRITARNGNPYVIINRGETDHDLFEFLTKKIDDDIASVFATVMDKF</sequence>
<accession>A0A5S9IS06</accession>
<reference evidence="6 7" key="1">
    <citation type="submission" date="2019-08" db="EMBL/GenBank/DDBJ databases">
        <title>Complete genome sequence of Candidatus Uab amorphum.</title>
        <authorList>
            <person name="Shiratori T."/>
            <person name="Suzuki S."/>
            <person name="Kakizawa Y."/>
            <person name="Ishida K."/>
        </authorList>
    </citation>
    <scope>NUCLEOTIDE SEQUENCE [LARGE SCALE GENOMIC DNA]</scope>
    <source>
        <strain evidence="6 7">SRT547</strain>
    </source>
</reference>
<dbReference type="PANTHER" id="PTHR11085:SF10">
    <property type="entry name" value="NAD-DEPENDENT PROTEIN DEACYLASE SIRTUIN-5, MITOCHONDRIAL-RELATED"/>
    <property type="match status" value="1"/>
</dbReference>
<organism evidence="6 7">
    <name type="scientific">Uabimicrobium amorphum</name>
    <dbReference type="NCBI Taxonomy" id="2596890"/>
    <lineage>
        <taxon>Bacteria</taxon>
        <taxon>Pseudomonadati</taxon>
        <taxon>Planctomycetota</taxon>
        <taxon>Candidatus Uabimicrobiia</taxon>
        <taxon>Candidatus Uabimicrobiales</taxon>
        <taxon>Candidatus Uabimicrobiaceae</taxon>
        <taxon>Candidatus Uabimicrobium</taxon>
    </lineage>
</organism>
<feature type="binding site" evidence="4">
    <location>
        <position position="126"/>
    </location>
    <ligand>
        <name>Zn(2+)</name>
        <dbReference type="ChEBI" id="CHEBI:29105"/>
    </ligand>
</feature>
<feature type="active site" description="Proton acceptor" evidence="4">
    <location>
        <position position="118"/>
    </location>
</feature>
<keyword evidence="7" id="KW-1185">Reference proteome</keyword>
<evidence type="ECO:0000256" key="1">
    <source>
        <dbReference type="ARBA" id="ARBA00012928"/>
    </source>
</evidence>
<dbReference type="AlphaFoldDB" id="A0A5S9IS06"/>
<dbReference type="RefSeq" id="WP_151970526.1">
    <property type="nucleotide sequence ID" value="NZ_AP019860.1"/>
</dbReference>
<dbReference type="CDD" id="cd01407">
    <property type="entry name" value="SIR2-fam"/>
    <property type="match status" value="1"/>
</dbReference>
<dbReference type="PANTHER" id="PTHR11085">
    <property type="entry name" value="NAD-DEPENDENT PROTEIN DEACYLASE SIRTUIN-5, MITOCHONDRIAL-RELATED"/>
    <property type="match status" value="1"/>
</dbReference>
<feature type="domain" description="Deacetylase sirtuin-type" evidence="5">
    <location>
        <begin position="1"/>
        <end position="247"/>
    </location>
</feature>
<dbReference type="EMBL" id="AP019860">
    <property type="protein sequence ID" value="BBM86470.1"/>
    <property type="molecule type" value="Genomic_DNA"/>
</dbReference>
<evidence type="ECO:0000313" key="7">
    <source>
        <dbReference type="Proteomes" id="UP000326354"/>
    </source>
</evidence>
<dbReference type="InterPro" id="IPR026590">
    <property type="entry name" value="Ssirtuin_cat_dom"/>
</dbReference>
<keyword evidence="4" id="KW-0862">Zinc</keyword>
<dbReference type="EC" id="2.3.1.286" evidence="1"/>
<feature type="binding site" evidence="4">
    <location>
        <position position="153"/>
    </location>
    <ligand>
        <name>Zn(2+)</name>
        <dbReference type="ChEBI" id="CHEBI:29105"/>
    </ligand>
</feature>
<dbReference type="Gene3D" id="3.40.50.1220">
    <property type="entry name" value="TPP-binding domain"/>
    <property type="match status" value="1"/>
</dbReference>
<keyword evidence="3" id="KW-0520">NAD</keyword>
<dbReference type="InterPro" id="IPR003000">
    <property type="entry name" value="Sirtuin"/>
</dbReference>
<dbReference type="InterPro" id="IPR026591">
    <property type="entry name" value="Sirtuin_cat_small_dom_sf"/>
</dbReference>
<dbReference type="PROSITE" id="PS50305">
    <property type="entry name" value="SIRTUIN"/>
    <property type="match status" value="1"/>
</dbReference>
<dbReference type="InterPro" id="IPR050134">
    <property type="entry name" value="NAD-dep_sirtuin_deacylases"/>
</dbReference>
<dbReference type="Pfam" id="PF02146">
    <property type="entry name" value="SIR2"/>
    <property type="match status" value="1"/>
</dbReference>
<dbReference type="GO" id="GO:0017136">
    <property type="term" value="F:histone deacetylase activity, NAD-dependent"/>
    <property type="evidence" value="ECO:0007669"/>
    <property type="project" value="TreeGrafter"/>
</dbReference>
<dbReference type="GO" id="GO:0046872">
    <property type="term" value="F:metal ion binding"/>
    <property type="evidence" value="ECO:0007669"/>
    <property type="project" value="UniProtKB-KW"/>
</dbReference>
<name>A0A5S9IS06_UABAM</name>
<evidence type="ECO:0000256" key="2">
    <source>
        <dbReference type="ARBA" id="ARBA00022679"/>
    </source>
</evidence>
<keyword evidence="2" id="KW-0808">Transferase</keyword>
<dbReference type="Gene3D" id="3.30.1600.10">
    <property type="entry name" value="SIR2/SIRT2 'Small Domain"/>
    <property type="match status" value="1"/>
</dbReference>
<keyword evidence="4" id="KW-0479">Metal-binding</keyword>
<evidence type="ECO:0000259" key="5">
    <source>
        <dbReference type="PROSITE" id="PS50305"/>
    </source>
</evidence>
<evidence type="ECO:0000256" key="3">
    <source>
        <dbReference type="ARBA" id="ARBA00023027"/>
    </source>
</evidence>
<feature type="binding site" evidence="4">
    <location>
        <position position="129"/>
    </location>
    <ligand>
        <name>Zn(2+)</name>
        <dbReference type="ChEBI" id="CHEBI:29105"/>
    </ligand>
</feature>
<dbReference type="KEGG" id="uam:UABAM_04856"/>
<dbReference type="SUPFAM" id="SSF52467">
    <property type="entry name" value="DHS-like NAD/FAD-binding domain"/>
    <property type="match status" value="1"/>
</dbReference>
<evidence type="ECO:0000256" key="4">
    <source>
        <dbReference type="PROSITE-ProRule" id="PRU00236"/>
    </source>
</evidence>
<dbReference type="Proteomes" id="UP000326354">
    <property type="component" value="Chromosome"/>
</dbReference>
<proteinExistence type="predicted"/>
<dbReference type="OrthoDB" id="9800582at2"/>
<gene>
    <name evidence="6" type="ORF">UABAM_04856</name>
</gene>
<dbReference type="GO" id="GO:0070403">
    <property type="term" value="F:NAD+ binding"/>
    <property type="evidence" value="ECO:0007669"/>
    <property type="project" value="InterPro"/>
</dbReference>